<feature type="signal peptide" evidence="1">
    <location>
        <begin position="1"/>
        <end position="21"/>
    </location>
</feature>
<gene>
    <name evidence="2" type="ORF">CDAR_609551</name>
</gene>
<comment type="caution">
    <text evidence="2">The sequence shown here is derived from an EMBL/GenBank/DDBJ whole genome shotgun (WGS) entry which is preliminary data.</text>
</comment>
<evidence type="ECO:0000313" key="3">
    <source>
        <dbReference type="Proteomes" id="UP001054837"/>
    </source>
</evidence>
<keyword evidence="1" id="KW-0732">Signal</keyword>
<sequence length="87" mass="9552">MQIDLVSIVALLDFPLHVAKATFQPMGRPSYARMSPLIPPSPFCLTKNSVQLGDLWVADKSNEALLLTIIQAVSDINDRLECCLHGC</sequence>
<proteinExistence type="predicted"/>
<accession>A0AAV4S9L4</accession>
<keyword evidence="3" id="KW-1185">Reference proteome</keyword>
<evidence type="ECO:0000313" key="2">
    <source>
        <dbReference type="EMBL" id="GIY30958.1"/>
    </source>
</evidence>
<reference evidence="2 3" key="1">
    <citation type="submission" date="2021-06" db="EMBL/GenBank/DDBJ databases">
        <title>Caerostris darwini draft genome.</title>
        <authorList>
            <person name="Kono N."/>
            <person name="Arakawa K."/>
        </authorList>
    </citation>
    <scope>NUCLEOTIDE SEQUENCE [LARGE SCALE GENOMIC DNA]</scope>
</reference>
<protein>
    <submittedName>
        <fullName evidence="2">Uncharacterized protein</fullName>
    </submittedName>
</protein>
<organism evidence="2 3">
    <name type="scientific">Caerostris darwini</name>
    <dbReference type="NCBI Taxonomy" id="1538125"/>
    <lineage>
        <taxon>Eukaryota</taxon>
        <taxon>Metazoa</taxon>
        <taxon>Ecdysozoa</taxon>
        <taxon>Arthropoda</taxon>
        <taxon>Chelicerata</taxon>
        <taxon>Arachnida</taxon>
        <taxon>Araneae</taxon>
        <taxon>Araneomorphae</taxon>
        <taxon>Entelegynae</taxon>
        <taxon>Araneoidea</taxon>
        <taxon>Araneidae</taxon>
        <taxon>Caerostris</taxon>
    </lineage>
</organism>
<dbReference type="Proteomes" id="UP001054837">
    <property type="component" value="Unassembled WGS sequence"/>
</dbReference>
<dbReference type="AlphaFoldDB" id="A0AAV4S9L4"/>
<dbReference type="EMBL" id="BPLQ01007580">
    <property type="protein sequence ID" value="GIY30958.1"/>
    <property type="molecule type" value="Genomic_DNA"/>
</dbReference>
<name>A0AAV4S9L4_9ARAC</name>
<evidence type="ECO:0000256" key="1">
    <source>
        <dbReference type="SAM" id="SignalP"/>
    </source>
</evidence>
<feature type="chain" id="PRO_5043472807" evidence="1">
    <location>
        <begin position="22"/>
        <end position="87"/>
    </location>
</feature>